<feature type="transmembrane region" description="Helical" evidence="1">
    <location>
        <begin position="31"/>
        <end position="53"/>
    </location>
</feature>
<dbReference type="AlphaFoldDB" id="A0A4U0SNW9"/>
<accession>A0A4U0SNW9</accession>
<reference evidence="2 3" key="1">
    <citation type="submission" date="2019-04" db="EMBL/GenBank/DDBJ databases">
        <title>Streptomyces oryziradicis sp. nov., a novel actinomycete isolated from rhizosphere soil of rice (Oryza sativa L.).</title>
        <authorList>
            <person name="Li C."/>
        </authorList>
    </citation>
    <scope>NUCLEOTIDE SEQUENCE [LARGE SCALE GENOMIC DNA]</scope>
    <source>
        <strain evidence="2 3">NEAU-C40</strain>
    </source>
</reference>
<feature type="transmembrane region" description="Helical" evidence="1">
    <location>
        <begin position="175"/>
        <end position="199"/>
    </location>
</feature>
<keyword evidence="1" id="KW-0812">Transmembrane</keyword>
<name>A0A4U0SNW9_9ACTN</name>
<evidence type="ECO:0000313" key="2">
    <source>
        <dbReference type="EMBL" id="TKA02065.1"/>
    </source>
</evidence>
<dbReference type="NCBIfam" id="NF038065">
    <property type="entry name" value="Pr6Pr"/>
    <property type="match status" value="1"/>
</dbReference>
<evidence type="ECO:0008006" key="4">
    <source>
        <dbReference type="Google" id="ProtNLM"/>
    </source>
</evidence>
<comment type="caution">
    <text evidence="2">The sequence shown here is derived from an EMBL/GenBank/DDBJ whole genome shotgun (WGS) entry which is preliminary data.</text>
</comment>
<dbReference type="EMBL" id="SUMC01000065">
    <property type="protein sequence ID" value="TKA02065.1"/>
    <property type="molecule type" value="Genomic_DNA"/>
</dbReference>
<organism evidence="2 3">
    <name type="scientific">Actinacidiphila oryziradicis</name>
    <dbReference type="NCBI Taxonomy" id="2571141"/>
    <lineage>
        <taxon>Bacteria</taxon>
        <taxon>Bacillati</taxon>
        <taxon>Actinomycetota</taxon>
        <taxon>Actinomycetes</taxon>
        <taxon>Kitasatosporales</taxon>
        <taxon>Streptomycetaceae</taxon>
        <taxon>Actinacidiphila</taxon>
    </lineage>
</organism>
<feature type="transmembrane region" description="Helical" evidence="1">
    <location>
        <begin position="65"/>
        <end position="84"/>
    </location>
</feature>
<sequence length="217" mass="23887">MSVWGRPALWWRVAIVISAGLGLTLDTGPLVYFTVDSNVIAFGYFIGAVYWMLRRGTLDAPAPRLRGAAVFYMTATGLVAHFILNNGASPLPGLVSGPDQRVNWATFFLHYTTPVMVMLDWLLLKPRNASRWRDVPLWLSFPLGYAALVLVRGALFPHFPNAYPYFFLDPTKSGYGWVFAQIAQLTIEFIVLEAAVVGLDRLGTLAVARLRAAPAGG</sequence>
<keyword evidence="3" id="KW-1185">Reference proteome</keyword>
<gene>
    <name evidence="2" type="ORF">FCI23_39155</name>
</gene>
<dbReference type="RefSeq" id="WP_136728919.1">
    <property type="nucleotide sequence ID" value="NZ_SUMC01000065.1"/>
</dbReference>
<feature type="transmembrane region" description="Helical" evidence="1">
    <location>
        <begin position="9"/>
        <end position="25"/>
    </location>
</feature>
<dbReference type="Proteomes" id="UP000305778">
    <property type="component" value="Unassembled WGS sequence"/>
</dbReference>
<protein>
    <recommendedName>
        <fullName evidence="4">Pr6Pr family membrane protein</fullName>
    </recommendedName>
</protein>
<keyword evidence="1" id="KW-1133">Transmembrane helix</keyword>
<feature type="transmembrane region" description="Helical" evidence="1">
    <location>
        <begin position="104"/>
        <end position="123"/>
    </location>
</feature>
<dbReference type="OrthoDB" id="9809977at2"/>
<proteinExistence type="predicted"/>
<feature type="transmembrane region" description="Helical" evidence="1">
    <location>
        <begin position="135"/>
        <end position="155"/>
    </location>
</feature>
<evidence type="ECO:0000256" key="1">
    <source>
        <dbReference type="SAM" id="Phobius"/>
    </source>
</evidence>
<keyword evidence="1" id="KW-0472">Membrane</keyword>
<dbReference type="InterPro" id="IPR049713">
    <property type="entry name" value="Pr6Pr-like"/>
</dbReference>
<evidence type="ECO:0000313" key="3">
    <source>
        <dbReference type="Proteomes" id="UP000305778"/>
    </source>
</evidence>